<dbReference type="Proteomes" id="UP000594459">
    <property type="component" value="Chromosome"/>
</dbReference>
<evidence type="ECO:0000256" key="6">
    <source>
        <dbReference type="PIRNR" id="PIRNR018267"/>
    </source>
</evidence>
<dbReference type="Gene3D" id="3.40.960.10">
    <property type="entry name" value="VSR Endonuclease"/>
    <property type="match status" value="1"/>
</dbReference>
<keyword evidence="2 6" id="KW-0255">Endonuclease</keyword>
<keyword evidence="5 6" id="KW-0234">DNA repair</keyword>
<keyword evidence="3 6" id="KW-0227">DNA damage</keyword>
<dbReference type="GO" id="GO:0004519">
    <property type="term" value="F:endonuclease activity"/>
    <property type="evidence" value="ECO:0007669"/>
    <property type="project" value="UniProtKB-KW"/>
</dbReference>
<dbReference type="REBASE" id="456920">
    <property type="entry name" value="V.Esp6D36ORF4035P"/>
</dbReference>
<reference evidence="7 8" key="1">
    <citation type="submission" date="2020-11" db="EMBL/GenBank/DDBJ databases">
        <title>The genome sequence of Erythrobacter sp. 6D36.</title>
        <authorList>
            <person name="Liu Y."/>
        </authorList>
    </citation>
    <scope>NUCLEOTIDE SEQUENCE [LARGE SCALE GENOMIC DNA]</scope>
    <source>
        <strain evidence="7 8">6D36</strain>
    </source>
</reference>
<organism evidence="7 8">
    <name type="scientific">Qipengyuania soli</name>
    <dbReference type="NCBI Taxonomy" id="2782568"/>
    <lineage>
        <taxon>Bacteria</taxon>
        <taxon>Pseudomonadati</taxon>
        <taxon>Pseudomonadota</taxon>
        <taxon>Alphaproteobacteria</taxon>
        <taxon>Sphingomonadales</taxon>
        <taxon>Erythrobacteraceae</taxon>
        <taxon>Qipengyuania</taxon>
    </lineage>
</organism>
<proteinExistence type="inferred from homology"/>
<dbReference type="AlphaFoldDB" id="A0A7S8F5S3"/>
<keyword evidence="1 6" id="KW-0540">Nuclease</keyword>
<dbReference type="CDD" id="cd00221">
    <property type="entry name" value="Vsr"/>
    <property type="match status" value="1"/>
</dbReference>
<dbReference type="Pfam" id="PF03852">
    <property type="entry name" value="Vsr"/>
    <property type="match status" value="1"/>
</dbReference>
<evidence type="ECO:0000256" key="3">
    <source>
        <dbReference type="ARBA" id="ARBA00022763"/>
    </source>
</evidence>
<name>A0A7S8F5S3_9SPHN</name>
<evidence type="ECO:0000256" key="5">
    <source>
        <dbReference type="ARBA" id="ARBA00023204"/>
    </source>
</evidence>
<evidence type="ECO:0000313" key="7">
    <source>
        <dbReference type="EMBL" id="QPC99734.1"/>
    </source>
</evidence>
<evidence type="ECO:0000256" key="1">
    <source>
        <dbReference type="ARBA" id="ARBA00022722"/>
    </source>
</evidence>
<dbReference type="EMBL" id="CP064654">
    <property type="protein sequence ID" value="QPC99734.1"/>
    <property type="molecule type" value="Genomic_DNA"/>
</dbReference>
<dbReference type="NCBIfam" id="TIGR00632">
    <property type="entry name" value="vsr"/>
    <property type="match status" value="1"/>
</dbReference>
<dbReference type="KEGG" id="qso:IRL76_04030"/>
<sequence length="150" mass="17344">MADIVDPETRSRMMRGIRGANTKPEMNVRRRLHAAGFRYGLHRKDLPGRPDLVMPRHDAVVFVHGCYWHRHTGCRLATMPSTRTDSWAAKFAANQERDRRNITELRGSDWRVAIVWECAVRTASGADKSVEELIEWLLSDQQHIEIQRPS</sequence>
<dbReference type="GO" id="GO:0016787">
    <property type="term" value="F:hydrolase activity"/>
    <property type="evidence" value="ECO:0007669"/>
    <property type="project" value="UniProtKB-KW"/>
</dbReference>
<accession>A0A7S8F5S3</accession>
<gene>
    <name evidence="7" type="primary">vsr</name>
    <name evidence="7" type="ORF">IRL76_04030</name>
</gene>
<dbReference type="PIRSF" id="PIRSF018267">
    <property type="entry name" value="VSR_endonuc"/>
    <property type="match status" value="1"/>
</dbReference>
<dbReference type="GO" id="GO:0006298">
    <property type="term" value="P:mismatch repair"/>
    <property type="evidence" value="ECO:0007669"/>
    <property type="project" value="UniProtKB-UniRule"/>
</dbReference>
<evidence type="ECO:0000313" key="8">
    <source>
        <dbReference type="Proteomes" id="UP000594459"/>
    </source>
</evidence>
<comment type="similarity">
    <text evidence="6">Belongs to the vsr family.</text>
</comment>
<dbReference type="SUPFAM" id="SSF52980">
    <property type="entry name" value="Restriction endonuclease-like"/>
    <property type="match status" value="1"/>
</dbReference>
<keyword evidence="8" id="KW-1185">Reference proteome</keyword>
<dbReference type="InterPro" id="IPR004603">
    <property type="entry name" value="DNA_mismatch_endonuc_vsr"/>
</dbReference>
<protein>
    <recommendedName>
        <fullName evidence="6">Very short patch repair endonuclease</fullName>
        <ecNumber evidence="6">3.1.-.-</ecNumber>
    </recommendedName>
</protein>
<evidence type="ECO:0000256" key="4">
    <source>
        <dbReference type="ARBA" id="ARBA00022801"/>
    </source>
</evidence>
<keyword evidence="4 6" id="KW-0378">Hydrolase</keyword>
<evidence type="ECO:0000256" key="2">
    <source>
        <dbReference type="ARBA" id="ARBA00022759"/>
    </source>
</evidence>
<dbReference type="EC" id="3.1.-.-" evidence="6"/>
<dbReference type="RefSeq" id="WP_200983401.1">
    <property type="nucleotide sequence ID" value="NZ_CP064654.1"/>
</dbReference>
<dbReference type="InterPro" id="IPR011335">
    <property type="entry name" value="Restrct_endonuc-II-like"/>
</dbReference>
<comment type="function">
    <text evidence="6">May nick specific sequences that contain T:G mispairs resulting from m5C-deamination.</text>
</comment>